<dbReference type="Proteomes" id="UP001224739">
    <property type="component" value="Unassembled WGS sequence"/>
</dbReference>
<name>A0AAW7CSZ0_9GAMM</name>
<protein>
    <submittedName>
        <fullName evidence="1">Uncharacterized protein</fullName>
    </submittedName>
</protein>
<accession>A0AAW7CSZ0</accession>
<sequence length="434" mass="50539">MDIINEVSKKARFITNKVGSINEKIKLSISKLSIRVKNSINEFIYQNNYQIRFDKNTTFLKSKNLSIRNKGENDVNNEKVEAKITNDKKSPLKEKQNILNNIELPNGDLIPIDEAINNIHLSKQDSILKSKLSLIDYITDRQFKSSANNSIKSSSEFNSHFISSNLDNKNEYNYVKFGSYEDTSNLDNKNEYNYVKFGSYENTSNLDNKNEYNYVKFGGYENTSNLKYNSMNDGYLIMTKSKSISENMDDKFNPNVSKNVIPSEKESFKSFLLDITKNISLLDRLSDGENSYGYVFLAKVANYLDDYNRDKEHKKTDYFNKEDYLKKMETSDYFFNLNKKINNIIYLQYLKKEQSNDESGVIDKITATDNSNLNEVEHLKEAEKQKEVFDGHDKLNENNDDSFNEFLSEIDEQLNISNKNKKLTLDELLKKMKK</sequence>
<dbReference type="GeneID" id="83613860"/>
<gene>
    <name evidence="1" type="ORF">QSH02_14880</name>
</gene>
<dbReference type="RefSeq" id="WP_286039345.1">
    <property type="nucleotide sequence ID" value="NZ_JASVWJ010000014.1"/>
</dbReference>
<comment type="caution">
    <text evidence="1">The sequence shown here is derived from an EMBL/GenBank/DDBJ whole genome shotgun (WGS) entry which is preliminary data.</text>
</comment>
<dbReference type="EMBL" id="JASVWL010000013">
    <property type="protein sequence ID" value="MDL5356124.1"/>
    <property type="molecule type" value="Genomic_DNA"/>
</dbReference>
<dbReference type="AlphaFoldDB" id="A0AAW7CSZ0"/>
<reference evidence="1" key="1">
    <citation type="submission" date="2023-06" db="EMBL/GenBank/DDBJ databases">
        <title>Acute promotion of culturable opportunistic pathogens and persistent increase of antibiotic resistance following antibiotic exposure in mouse gut microbiota.</title>
        <authorList>
            <person name="Li L."/>
            <person name="Wang B."/>
            <person name="Sun Y."/>
            <person name="Wang M."/>
            <person name="Xu H."/>
        </authorList>
    </citation>
    <scope>NUCLEOTIDE SEQUENCE</scope>
    <source>
        <strain evidence="1">EPA10_1</strain>
    </source>
</reference>
<proteinExistence type="predicted"/>
<evidence type="ECO:0000313" key="1">
    <source>
        <dbReference type="EMBL" id="MDL5356124.1"/>
    </source>
</evidence>
<organism evidence="1 2">
    <name type="scientific">Proteus faecis</name>
    <dbReference type="NCBI Taxonomy" id="2050967"/>
    <lineage>
        <taxon>Bacteria</taxon>
        <taxon>Pseudomonadati</taxon>
        <taxon>Pseudomonadota</taxon>
        <taxon>Gammaproteobacteria</taxon>
        <taxon>Enterobacterales</taxon>
        <taxon>Morganellaceae</taxon>
        <taxon>Proteus</taxon>
    </lineage>
</organism>
<evidence type="ECO:0000313" key="2">
    <source>
        <dbReference type="Proteomes" id="UP001224739"/>
    </source>
</evidence>